<name>A0ABN7BEM2_9HEMI</name>
<reference evidence="1 2" key="1">
    <citation type="submission" date="2023-09" db="EMBL/GenBank/DDBJ databases">
        <title>Nesidiocoris tenuis whole genome shotgun sequence.</title>
        <authorList>
            <person name="Shibata T."/>
            <person name="Shimoda M."/>
            <person name="Kobayashi T."/>
            <person name="Uehara T."/>
        </authorList>
    </citation>
    <scope>NUCLEOTIDE SEQUENCE [LARGE SCALE GENOMIC DNA]</scope>
    <source>
        <strain evidence="1 2">Japan</strain>
    </source>
</reference>
<accession>A0ABN7BEM2</accession>
<evidence type="ECO:0000313" key="1">
    <source>
        <dbReference type="EMBL" id="BET02816.1"/>
    </source>
</evidence>
<keyword evidence="2" id="KW-1185">Reference proteome</keyword>
<organism evidence="1 2">
    <name type="scientific">Nesidiocoris tenuis</name>
    <dbReference type="NCBI Taxonomy" id="355587"/>
    <lineage>
        <taxon>Eukaryota</taxon>
        <taxon>Metazoa</taxon>
        <taxon>Ecdysozoa</taxon>
        <taxon>Arthropoda</taxon>
        <taxon>Hexapoda</taxon>
        <taxon>Insecta</taxon>
        <taxon>Pterygota</taxon>
        <taxon>Neoptera</taxon>
        <taxon>Paraneoptera</taxon>
        <taxon>Hemiptera</taxon>
        <taxon>Heteroptera</taxon>
        <taxon>Panheteroptera</taxon>
        <taxon>Cimicomorpha</taxon>
        <taxon>Miridae</taxon>
        <taxon>Dicyphina</taxon>
        <taxon>Nesidiocoris</taxon>
    </lineage>
</organism>
<dbReference type="Proteomes" id="UP001307889">
    <property type="component" value="Chromosome 14"/>
</dbReference>
<sequence length="143" mass="15585">MGVTSGRRAAWGGYYLGSRYNIKGQCNASMGVQDLFITERKCSSSTQTSGFSPLWSSPAALHDSVSGETPIASKGLLRMFVSTFAAIRTLFPYNNVGIIILRQFPLRSQPRFPEGVATEGRNTSSEVERLRCTACRNNLIIGA</sequence>
<gene>
    <name evidence="1" type="ORF">NTJ_15634</name>
</gene>
<evidence type="ECO:0000313" key="2">
    <source>
        <dbReference type="Proteomes" id="UP001307889"/>
    </source>
</evidence>
<dbReference type="EMBL" id="AP028922">
    <property type="protein sequence ID" value="BET02816.1"/>
    <property type="molecule type" value="Genomic_DNA"/>
</dbReference>
<protein>
    <submittedName>
        <fullName evidence="1">Uncharacterized protein</fullName>
    </submittedName>
</protein>
<proteinExistence type="predicted"/>